<protein>
    <recommendedName>
        <fullName evidence="2">Antitoxin</fullName>
    </recommendedName>
</protein>
<dbReference type="KEGG" id="vcr:VC395_A0467"/>
<dbReference type="SUPFAM" id="SSF143120">
    <property type="entry name" value="YefM-like"/>
    <property type="match status" value="1"/>
</dbReference>
<comment type="function">
    <text evidence="2">Antitoxin component of a type II toxin-antitoxin (TA) system.</text>
</comment>
<comment type="similarity">
    <text evidence="1 2">Belongs to the phD/YefM antitoxin family.</text>
</comment>
<dbReference type="eggNOG" id="COG2161">
    <property type="taxonomic scope" value="Bacteria"/>
</dbReference>
<gene>
    <name evidence="3" type="ordered locus">VC0395_0795</name>
</gene>
<dbReference type="PATRIC" id="fig|345073.21.peg.3210"/>
<dbReference type="AlphaFoldDB" id="A0A0H3AEL9"/>
<reference evidence="3 4" key="1">
    <citation type="submission" date="2007-03" db="EMBL/GenBank/DDBJ databases">
        <authorList>
            <person name="Heidelberg J."/>
        </authorList>
    </citation>
    <scope>NUCLEOTIDE SEQUENCE [LARGE SCALE GENOMIC DNA]</scope>
    <source>
        <strain evidence="4">ATCC 39541 / Classical Ogawa 395 / O395</strain>
    </source>
</reference>
<evidence type="ECO:0000256" key="1">
    <source>
        <dbReference type="ARBA" id="ARBA00009981"/>
    </source>
</evidence>
<dbReference type="NCBIfam" id="TIGR01552">
    <property type="entry name" value="phd_fam"/>
    <property type="match status" value="1"/>
</dbReference>
<dbReference type="KEGG" id="vco:VC0395_0795"/>
<sequence length="90" mass="10062">MMLIWCFMRQVLANCSASISELKKNPTALLNEADGSAIAILNHNKPAAYLVPAETYEYLIDMLDDYELSQIVDSRRADLAQAVEVNIDDL</sequence>
<name>A0A0H3AEL9_VIBC3</name>
<proteinExistence type="inferred from homology"/>
<evidence type="ECO:0000313" key="3">
    <source>
        <dbReference type="EMBL" id="ABQ19241.1"/>
    </source>
</evidence>
<organism evidence="3 4">
    <name type="scientific">Vibrio cholerae serotype O1 (strain ATCC 39541 / Classical Ogawa 395 / O395)</name>
    <dbReference type="NCBI Taxonomy" id="345073"/>
    <lineage>
        <taxon>Bacteria</taxon>
        <taxon>Pseudomonadati</taxon>
        <taxon>Pseudomonadota</taxon>
        <taxon>Gammaproteobacteria</taxon>
        <taxon>Vibrionales</taxon>
        <taxon>Vibrionaceae</taxon>
        <taxon>Vibrio</taxon>
    </lineage>
</organism>
<dbReference type="Pfam" id="PF02604">
    <property type="entry name" value="PhdYeFM_antitox"/>
    <property type="match status" value="1"/>
</dbReference>
<dbReference type="InterPro" id="IPR006442">
    <property type="entry name" value="Antitoxin_Phd/YefM"/>
</dbReference>
<evidence type="ECO:0000313" key="4">
    <source>
        <dbReference type="Proteomes" id="UP000000249"/>
    </source>
</evidence>
<dbReference type="PANTHER" id="PTHR33713">
    <property type="entry name" value="ANTITOXIN YAFN-RELATED"/>
    <property type="match status" value="1"/>
</dbReference>
<dbReference type="InterPro" id="IPR051405">
    <property type="entry name" value="phD/YefM_antitoxin"/>
</dbReference>
<dbReference type="EMBL" id="CP000626">
    <property type="protein sequence ID" value="ABQ19241.1"/>
    <property type="molecule type" value="Genomic_DNA"/>
</dbReference>
<dbReference type="PANTHER" id="PTHR33713:SF10">
    <property type="entry name" value="ANTITOXIN YAFN"/>
    <property type="match status" value="1"/>
</dbReference>
<dbReference type="Proteomes" id="UP000000249">
    <property type="component" value="Chromosome 2"/>
</dbReference>
<dbReference type="InterPro" id="IPR036165">
    <property type="entry name" value="YefM-like_sf"/>
</dbReference>
<accession>A0A0H3AEL9</accession>
<evidence type="ECO:0000256" key="2">
    <source>
        <dbReference type="RuleBase" id="RU362080"/>
    </source>
</evidence>
<dbReference type="OrthoDB" id="5297687at2"/>